<dbReference type="AlphaFoldDB" id="A0A1Y3BN02"/>
<dbReference type="Gene3D" id="3.90.190.10">
    <property type="entry name" value="Protein tyrosine phosphatase superfamily"/>
    <property type="match status" value="1"/>
</dbReference>
<protein>
    <submittedName>
        <fullName evidence="5">Map kinase phosphatase-like protein</fullName>
    </submittedName>
</protein>
<keyword evidence="2" id="KW-0378">Hydrolase</keyword>
<keyword evidence="5" id="KW-0418">Kinase</keyword>
<comment type="caution">
    <text evidence="5">The sequence shown here is derived from an EMBL/GenBank/DDBJ whole genome shotgun (WGS) entry which is preliminary data.</text>
</comment>
<keyword evidence="5" id="KW-0808">Transferase</keyword>
<sequence>METLRVPISTKEPQTLKLYLNDVADKIHENYLKNGNTLIYCYDGSLNSVVLAIGYLIKYTDLWLSEAILHMKYTRKAFETTASGNELGTFRKPLFRFAEKHGKNDLLDQQ</sequence>
<dbReference type="InterPro" id="IPR052103">
    <property type="entry name" value="Dual_spec_Phospatases"/>
</dbReference>
<evidence type="ECO:0000256" key="3">
    <source>
        <dbReference type="ARBA" id="ARBA00022912"/>
    </source>
</evidence>
<proteinExistence type="inferred from homology"/>
<organism evidence="5 6">
    <name type="scientific">Euroglyphus maynei</name>
    <name type="common">Mayne's house dust mite</name>
    <dbReference type="NCBI Taxonomy" id="6958"/>
    <lineage>
        <taxon>Eukaryota</taxon>
        <taxon>Metazoa</taxon>
        <taxon>Ecdysozoa</taxon>
        <taxon>Arthropoda</taxon>
        <taxon>Chelicerata</taxon>
        <taxon>Arachnida</taxon>
        <taxon>Acari</taxon>
        <taxon>Acariformes</taxon>
        <taxon>Sarcoptiformes</taxon>
        <taxon>Astigmata</taxon>
        <taxon>Psoroptidia</taxon>
        <taxon>Analgoidea</taxon>
        <taxon>Pyroglyphidae</taxon>
        <taxon>Pyroglyphinae</taxon>
        <taxon>Euroglyphus</taxon>
    </lineage>
</organism>
<dbReference type="Proteomes" id="UP000194236">
    <property type="component" value="Unassembled WGS sequence"/>
</dbReference>
<evidence type="ECO:0000313" key="5">
    <source>
        <dbReference type="EMBL" id="OTF81308.1"/>
    </source>
</evidence>
<evidence type="ECO:0000256" key="2">
    <source>
        <dbReference type="ARBA" id="ARBA00022801"/>
    </source>
</evidence>
<keyword evidence="6" id="KW-1185">Reference proteome</keyword>
<feature type="domain" description="Dual specificity phosphatase catalytic" evidence="4">
    <location>
        <begin position="3"/>
        <end position="80"/>
    </location>
</feature>
<accession>A0A1Y3BN02</accession>
<dbReference type="InterPro" id="IPR000340">
    <property type="entry name" value="Dual-sp_phosphatase_cat-dom"/>
</dbReference>
<dbReference type="PANTHER" id="PTHR45961">
    <property type="entry name" value="IP21249P"/>
    <property type="match status" value="1"/>
</dbReference>
<dbReference type="GO" id="GO:0016301">
    <property type="term" value="F:kinase activity"/>
    <property type="evidence" value="ECO:0007669"/>
    <property type="project" value="UniProtKB-KW"/>
</dbReference>
<dbReference type="EMBL" id="MUJZ01014299">
    <property type="protein sequence ID" value="OTF81308.1"/>
    <property type="molecule type" value="Genomic_DNA"/>
</dbReference>
<evidence type="ECO:0000313" key="6">
    <source>
        <dbReference type="Proteomes" id="UP000194236"/>
    </source>
</evidence>
<keyword evidence="3" id="KW-0904">Protein phosphatase</keyword>
<dbReference type="GO" id="GO:0004721">
    <property type="term" value="F:phosphoprotein phosphatase activity"/>
    <property type="evidence" value="ECO:0007669"/>
    <property type="project" value="UniProtKB-KW"/>
</dbReference>
<reference evidence="5 6" key="1">
    <citation type="submission" date="2017-03" db="EMBL/GenBank/DDBJ databases">
        <title>Genome Survey of Euroglyphus maynei.</title>
        <authorList>
            <person name="Arlian L.G."/>
            <person name="Morgan M.S."/>
            <person name="Rider S.D."/>
        </authorList>
    </citation>
    <scope>NUCLEOTIDE SEQUENCE [LARGE SCALE GENOMIC DNA]</scope>
    <source>
        <strain evidence="5">Arlian Lab</strain>
        <tissue evidence="5">Whole body</tissue>
    </source>
</reference>
<name>A0A1Y3BN02_EURMA</name>
<dbReference type="InterPro" id="IPR029021">
    <property type="entry name" value="Prot-tyrosine_phosphatase-like"/>
</dbReference>
<evidence type="ECO:0000256" key="1">
    <source>
        <dbReference type="ARBA" id="ARBA00008601"/>
    </source>
</evidence>
<dbReference type="GO" id="GO:0005737">
    <property type="term" value="C:cytoplasm"/>
    <property type="evidence" value="ECO:0007669"/>
    <property type="project" value="TreeGrafter"/>
</dbReference>
<gene>
    <name evidence="5" type="ORF">BLA29_003725</name>
</gene>
<dbReference type="OrthoDB" id="6514889at2759"/>
<comment type="similarity">
    <text evidence="1">Belongs to the protein-tyrosine phosphatase family. Non-receptor class dual specificity subfamily.</text>
</comment>
<evidence type="ECO:0000259" key="4">
    <source>
        <dbReference type="Pfam" id="PF00782"/>
    </source>
</evidence>
<dbReference type="SUPFAM" id="SSF52799">
    <property type="entry name" value="(Phosphotyrosine protein) phosphatases II"/>
    <property type="match status" value="1"/>
</dbReference>
<dbReference type="Pfam" id="PF00782">
    <property type="entry name" value="DSPc"/>
    <property type="match status" value="1"/>
</dbReference>
<dbReference type="PANTHER" id="PTHR45961:SF7">
    <property type="entry name" value="DUAL SPECIFICITY PHOSPHATASE 28"/>
    <property type="match status" value="1"/>
</dbReference>